<feature type="non-terminal residue" evidence="2">
    <location>
        <position position="146"/>
    </location>
</feature>
<reference evidence="2" key="1">
    <citation type="journal article" date="2014" name="Front. Microbiol.">
        <title>High frequency of phylogenetically diverse reductive dehalogenase-homologous genes in deep subseafloor sedimentary metagenomes.</title>
        <authorList>
            <person name="Kawai M."/>
            <person name="Futagami T."/>
            <person name="Toyoda A."/>
            <person name="Takaki Y."/>
            <person name="Nishi S."/>
            <person name="Hori S."/>
            <person name="Arai W."/>
            <person name="Tsubouchi T."/>
            <person name="Morono Y."/>
            <person name="Uchiyama I."/>
            <person name="Ito T."/>
            <person name="Fujiyama A."/>
            <person name="Inagaki F."/>
            <person name="Takami H."/>
        </authorList>
    </citation>
    <scope>NUCLEOTIDE SEQUENCE</scope>
    <source>
        <strain evidence="2">Expedition CK06-06</strain>
    </source>
</reference>
<dbReference type="Gene3D" id="3.40.50.150">
    <property type="entry name" value="Vaccinia Virus protein VP39"/>
    <property type="match status" value="1"/>
</dbReference>
<protein>
    <recommendedName>
        <fullName evidence="1">Methyltransferase type 11 domain-containing protein</fullName>
    </recommendedName>
</protein>
<dbReference type="AlphaFoldDB" id="X1F2A5"/>
<dbReference type="InterPro" id="IPR029063">
    <property type="entry name" value="SAM-dependent_MTases_sf"/>
</dbReference>
<comment type="caution">
    <text evidence="2">The sequence shown here is derived from an EMBL/GenBank/DDBJ whole genome shotgun (WGS) entry which is preliminary data.</text>
</comment>
<evidence type="ECO:0000313" key="2">
    <source>
        <dbReference type="EMBL" id="GAH39047.1"/>
    </source>
</evidence>
<feature type="domain" description="Methyltransferase type 11" evidence="1">
    <location>
        <begin position="61"/>
        <end position="107"/>
    </location>
</feature>
<sequence length="146" mass="16500">MHYTNKLFFEYCRRLYPTYFKDPSKVVEFGSANVNGSIRDHFSCADYTGLDWRQGPDVDLICLAHDAPFAPESVDTVVSASMLEHDPYWEKSLSKMAEVMKPNGFMAVSWGAALNFPHFVPSAPDGKFHPLRAGLVLNYLEKIGVY</sequence>
<accession>X1F2A5</accession>
<dbReference type="EMBL" id="BARU01009591">
    <property type="protein sequence ID" value="GAH39047.1"/>
    <property type="molecule type" value="Genomic_DNA"/>
</dbReference>
<gene>
    <name evidence="2" type="ORF">S03H2_18481</name>
</gene>
<proteinExistence type="predicted"/>
<dbReference type="Pfam" id="PF08241">
    <property type="entry name" value="Methyltransf_11"/>
    <property type="match status" value="1"/>
</dbReference>
<dbReference type="GO" id="GO:0008757">
    <property type="term" value="F:S-adenosylmethionine-dependent methyltransferase activity"/>
    <property type="evidence" value="ECO:0007669"/>
    <property type="project" value="InterPro"/>
</dbReference>
<organism evidence="2">
    <name type="scientific">marine sediment metagenome</name>
    <dbReference type="NCBI Taxonomy" id="412755"/>
    <lineage>
        <taxon>unclassified sequences</taxon>
        <taxon>metagenomes</taxon>
        <taxon>ecological metagenomes</taxon>
    </lineage>
</organism>
<name>X1F2A5_9ZZZZ</name>
<dbReference type="InterPro" id="IPR013216">
    <property type="entry name" value="Methyltransf_11"/>
</dbReference>
<evidence type="ECO:0000259" key="1">
    <source>
        <dbReference type="Pfam" id="PF08241"/>
    </source>
</evidence>
<dbReference type="SUPFAM" id="SSF53335">
    <property type="entry name" value="S-adenosyl-L-methionine-dependent methyltransferases"/>
    <property type="match status" value="1"/>
</dbReference>